<gene>
    <name evidence="1" type="ORF">L1987_10101</name>
</gene>
<sequence length="115" mass="12931">MKLNPLVSSLSLYDIVCTPSVAADISHINTRSEVISENGSISGFDMEDDPMFVETSSKVRFKKSSSKILKDFRQSDMVNDCSDHHFVEKSSISSEKMMAKESSARMEHFGQRSSW</sequence>
<dbReference type="Proteomes" id="UP001056120">
    <property type="component" value="Linkage Group LG03"/>
</dbReference>
<accession>A0ACB9JR54</accession>
<comment type="caution">
    <text evidence="1">The sequence shown here is derived from an EMBL/GenBank/DDBJ whole genome shotgun (WGS) entry which is preliminary data.</text>
</comment>
<proteinExistence type="predicted"/>
<keyword evidence="2" id="KW-1185">Reference proteome</keyword>
<protein>
    <submittedName>
        <fullName evidence="1">Uncharacterized protein</fullName>
    </submittedName>
</protein>
<reference evidence="2" key="1">
    <citation type="journal article" date="2022" name="Mol. Ecol. Resour.">
        <title>The genomes of chicory, endive, great burdock and yacon provide insights into Asteraceae palaeo-polyploidization history and plant inulin production.</title>
        <authorList>
            <person name="Fan W."/>
            <person name="Wang S."/>
            <person name="Wang H."/>
            <person name="Wang A."/>
            <person name="Jiang F."/>
            <person name="Liu H."/>
            <person name="Zhao H."/>
            <person name="Xu D."/>
            <person name="Zhang Y."/>
        </authorList>
    </citation>
    <scope>NUCLEOTIDE SEQUENCE [LARGE SCALE GENOMIC DNA]</scope>
    <source>
        <strain evidence="2">cv. Yunnan</strain>
    </source>
</reference>
<name>A0ACB9JR54_9ASTR</name>
<evidence type="ECO:0000313" key="2">
    <source>
        <dbReference type="Proteomes" id="UP001056120"/>
    </source>
</evidence>
<organism evidence="1 2">
    <name type="scientific">Smallanthus sonchifolius</name>
    <dbReference type="NCBI Taxonomy" id="185202"/>
    <lineage>
        <taxon>Eukaryota</taxon>
        <taxon>Viridiplantae</taxon>
        <taxon>Streptophyta</taxon>
        <taxon>Embryophyta</taxon>
        <taxon>Tracheophyta</taxon>
        <taxon>Spermatophyta</taxon>
        <taxon>Magnoliopsida</taxon>
        <taxon>eudicotyledons</taxon>
        <taxon>Gunneridae</taxon>
        <taxon>Pentapetalae</taxon>
        <taxon>asterids</taxon>
        <taxon>campanulids</taxon>
        <taxon>Asterales</taxon>
        <taxon>Asteraceae</taxon>
        <taxon>Asteroideae</taxon>
        <taxon>Heliantheae alliance</taxon>
        <taxon>Millerieae</taxon>
        <taxon>Smallanthus</taxon>
    </lineage>
</organism>
<dbReference type="EMBL" id="CM042020">
    <property type="protein sequence ID" value="KAI3822511.1"/>
    <property type="molecule type" value="Genomic_DNA"/>
</dbReference>
<reference evidence="1 2" key="2">
    <citation type="journal article" date="2022" name="Mol. Ecol. Resour.">
        <title>The genomes of chicory, endive, great burdock and yacon provide insights into Asteraceae paleo-polyploidization history and plant inulin production.</title>
        <authorList>
            <person name="Fan W."/>
            <person name="Wang S."/>
            <person name="Wang H."/>
            <person name="Wang A."/>
            <person name="Jiang F."/>
            <person name="Liu H."/>
            <person name="Zhao H."/>
            <person name="Xu D."/>
            <person name="Zhang Y."/>
        </authorList>
    </citation>
    <scope>NUCLEOTIDE SEQUENCE [LARGE SCALE GENOMIC DNA]</scope>
    <source>
        <strain evidence="2">cv. Yunnan</strain>
        <tissue evidence="1">Leaves</tissue>
    </source>
</reference>
<evidence type="ECO:0000313" key="1">
    <source>
        <dbReference type="EMBL" id="KAI3822511.1"/>
    </source>
</evidence>